<comment type="caution">
    <text evidence="3">The sequence shown here is derived from an EMBL/GenBank/DDBJ whole genome shotgun (WGS) entry which is preliminary data.</text>
</comment>
<dbReference type="RefSeq" id="WP_146408168.1">
    <property type="nucleotide sequence ID" value="NZ_SJPU01000002.1"/>
</dbReference>
<feature type="domain" description="DUF4332" evidence="2">
    <location>
        <begin position="110"/>
        <end position="225"/>
    </location>
</feature>
<organism evidence="3 4">
    <name type="scientific">Allorhodopirellula heiligendammensis</name>
    <dbReference type="NCBI Taxonomy" id="2714739"/>
    <lineage>
        <taxon>Bacteria</taxon>
        <taxon>Pseudomonadati</taxon>
        <taxon>Planctomycetota</taxon>
        <taxon>Planctomycetia</taxon>
        <taxon>Pirellulales</taxon>
        <taxon>Pirellulaceae</taxon>
        <taxon>Allorhodopirellula</taxon>
    </lineage>
</organism>
<feature type="region of interest" description="Disordered" evidence="1">
    <location>
        <begin position="53"/>
        <end position="84"/>
    </location>
</feature>
<sequence length="242" mass="26651">MFEFFKRLVSATKRGGSEDVVFLVNLPEISAPPTTLTALRSADSCVAVAPSVELDPAPADHPMPGPQRRRKPSRRSMVLTPHESSLASHRARLLAMRLEHLNICPPPRCRQLAAVGIQTAGDLIYSDLSKVAATFRNPQRAERAIRRYRAAIKLALGIESMMPRDALLLVAIHRRSVASLARESAAQLHRDLERFSLSSRGSKLIGHRSVPSLRRVKTWVASCREMVESASAGTPHMTQQVA</sequence>
<proteinExistence type="predicted"/>
<evidence type="ECO:0000313" key="3">
    <source>
        <dbReference type="EMBL" id="TWU16542.1"/>
    </source>
</evidence>
<name>A0A5C6BXJ9_9BACT</name>
<dbReference type="AlphaFoldDB" id="A0A5C6BXJ9"/>
<dbReference type="InterPro" id="IPR025567">
    <property type="entry name" value="DUF4332"/>
</dbReference>
<protein>
    <recommendedName>
        <fullName evidence="2">DUF4332 domain-containing protein</fullName>
    </recommendedName>
</protein>
<dbReference type="OrthoDB" id="263385at2"/>
<accession>A0A5C6BXJ9</accession>
<gene>
    <name evidence="3" type="ORF">Poly21_37470</name>
</gene>
<keyword evidence="4" id="KW-1185">Reference proteome</keyword>
<dbReference type="Pfam" id="PF14229">
    <property type="entry name" value="DUF4332"/>
    <property type="match status" value="1"/>
</dbReference>
<dbReference type="Proteomes" id="UP000319908">
    <property type="component" value="Unassembled WGS sequence"/>
</dbReference>
<evidence type="ECO:0000259" key="2">
    <source>
        <dbReference type="Pfam" id="PF14229"/>
    </source>
</evidence>
<reference evidence="3 4" key="1">
    <citation type="journal article" date="2020" name="Antonie Van Leeuwenhoek">
        <title>Rhodopirellula heiligendammensis sp. nov., Rhodopirellula pilleata sp. nov., and Rhodopirellula solitaria sp. nov. isolated from natural or artificial marine surfaces in Northern Germany and California, USA, and emended description of the genus Rhodopirellula.</title>
        <authorList>
            <person name="Kallscheuer N."/>
            <person name="Wiegand S."/>
            <person name="Jogler M."/>
            <person name="Boedeker C."/>
            <person name="Peeters S.H."/>
            <person name="Rast P."/>
            <person name="Heuer A."/>
            <person name="Jetten M.S.M."/>
            <person name="Rohde M."/>
            <person name="Jogler C."/>
        </authorList>
    </citation>
    <scope>NUCLEOTIDE SEQUENCE [LARGE SCALE GENOMIC DNA]</scope>
    <source>
        <strain evidence="3 4">Poly21</strain>
    </source>
</reference>
<evidence type="ECO:0000256" key="1">
    <source>
        <dbReference type="SAM" id="MobiDB-lite"/>
    </source>
</evidence>
<dbReference type="EMBL" id="SJPU01000002">
    <property type="protein sequence ID" value="TWU16542.1"/>
    <property type="molecule type" value="Genomic_DNA"/>
</dbReference>
<evidence type="ECO:0000313" key="4">
    <source>
        <dbReference type="Proteomes" id="UP000319908"/>
    </source>
</evidence>